<name>A0A644UX34_9ZZZZ</name>
<sequence length="44" mass="5055">MVGENQRGITMEWPLEQQPELAVGVDVIIHTLQRCRMIQYGKSV</sequence>
<evidence type="ECO:0000313" key="1">
    <source>
        <dbReference type="EMBL" id="MPL83342.1"/>
    </source>
</evidence>
<reference evidence="1" key="1">
    <citation type="submission" date="2019-08" db="EMBL/GenBank/DDBJ databases">
        <authorList>
            <person name="Kucharzyk K."/>
            <person name="Murdoch R.W."/>
            <person name="Higgins S."/>
            <person name="Loffler F."/>
        </authorList>
    </citation>
    <scope>NUCLEOTIDE SEQUENCE</scope>
</reference>
<organism evidence="1">
    <name type="scientific">bioreactor metagenome</name>
    <dbReference type="NCBI Taxonomy" id="1076179"/>
    <lineage>
        <taxon>unclassified sequences</taxon>
        <taxon>metagenomes</taxon>
        <taxon>ecological metagenomes</taxon>
    </lineage>
</organism>
<comment type="caution">
    <text evidence="1">The sequence shown here is derived from an EMBL/GenBank/DDBJ whole genome shotgun (WGS) entry which is preliminary data.</text>
</comment>
<dbReference type="AlphaFoldDB" id="A0A644UX34"/>
<protein>
    <submittedName>
        <fullName evidence="1">Uncharacterized protein</fullName>
    </submittedName>
</protein>
<accession>A0A644UX34</accession>
<proteinExistence type="predicted"/>
<dbReference type="EMBL" id="VSSQ01000175">
    <property type="protein sequence ID" value="MPL83342.1"/>
    <property type="molecule type" value="Genomic_DNA"/>
</dbReference>
<gene>
    <name evidence="1" type="ORF">SDC9_29296</name>
</gene>